<dbReference type="Proteomes" id="UP000769157">
    <property type="component" value="Unassembled WGS sequence"/>
</dbReference>
<accession>A0A9P8P8F3</accession>
<evidence type="ECO:0000313" key="2">
    <source>
        <dbReference type="Proteomes" id="UP000769157"/>
    </source>
</evidence>
<reference evidence="1" key="1">
    <citation type="journal article" date="2021" name="Open Biol.">
        <title>Shared evolutionary footprints suggest mitochondrial oxidative damage underlies multiple complex I losses in fungi.</title>
        <authorList>
            <person name="Schikora-Tamarit M.A."/>
            <person name="Marcet-Houben M."/>
            <person name="Nosek J."/>
            <person name="Gabaldon T."/>
        </authorList>
    </citation>
    <scope>NUCLEOTIDE SEQUENCE</scope>
    <source>
        <strain evidence="1">CBS6075</strain>
    </source>
</reference>
<dbReference type="AlphaFoldDB" id="A0A9P8P8F3"/>
<reference evidence="1" key="2">
    <citation type="submission" date="2021-01" db="EMBL/GenBank/DDBJ databases">
        <authorList>
            <person name="Schikora-Tamarit M.A."/>
        </authorList>
    </citation>
    <scope>NUCLEOTIDE SEQUENCE</scope>
    <source>
        <strain evidence="1">CBS6075</strain>
    </source>
</reference>
<keyword evidence="2" id="KW-1185">Reference proteome</keyword>
<dbReference type="RefSeq" id="XP_046062074.1">
    <property type="nucleotide sequence ID" value="XM_046203833.1"/>
</dbReference>
<comment type="caution">
    <text evidence="1">The sequence shown here is derived from an EMBL/GenBank/DDBJ whole genome shotgun (WGS) entry which is preliminary data.</text>
</comment>
<organism evidence="1 2">
    <name type="scientific">Ogataea philodendri</name>
    <dbReference type="NCBI Taxonomy" id="1378263"/>
    <lineage>
        <taxon>Eukaryota</taxon>
        <taxon>Fungi</taxon>
        <taxon>Dikarya</taxon>
        <taxon>Ascomycota</taxon>
        <taxon>Saccharomycotina</taxon>
        <taxon>Pichiomycetes</taxon>
        <taxon>Pichiales</taxon>
        <taxon>Pichiaceae</taxon>
        <taxon>Ogataea</taxon>
    </lineage>
</organism>
<gene>
    <name evidence="1" type="ORF">OGAPHI_002911</name>
</gene>
<evidence type="ECO:0000313" key="1">
    <source>
        <dbReference type="EMBL" id="KAH3667262.1"/>
    </source>
</evidence>
<protein>
    <submittedName>
        <fullName evidence="1">Uncharacterized protein</fullName>
    </submittedName>
</protein>
<name>A0A9P8P8F3_9ASCO</name>
<dbReference type="EMBL" id="JAEUBE010000183">
    <property type="protein sequence ID" value="KAH3667262.1"/>
    <property type="molecule type" value="Genomic_DNA"/>
</dbReference>
<dbReference type="GeneID" id="70234878"/>
<sequence length="140" mass="15472">MRFDRVTPCLLFMSPFDGSSLSTLLTMIISSRSVNQPFLFQNRFVWTTEGAITSPEIMAITSVKQPSMINSHCHPVIPKMPLIRRIPYASSAVPTCVSDRAVQKYDNFIDSSLEVKKYDIQRTSSGVNPPSSSPSSALVA</sequence>
<proteinExistence type="predicted"/>